<name>A0ACC4BIA5_POPAL</name>
<comment type="caution">
    <text evidence="1">The sequence shown here is derived from an EMBL/GenBank/DDBJ whole genome shotgun (WGS) entry which is preliminary data.</text>
</comment>
<reference evidence="1 2" key="1">
    <citation type="journal article" date="2024" name="Plant Biotechnol. J.">
        <title>Genome and CRISPR/Cas9 system of a widespread forest tree (Populus alba) in the world.</title>
        <authorList>
            <person name="Liu Y.J."/>
            <person name="Jiang P.F."/>
            <person name="Han X.M."/>
            <person name="Li X.Y."/>
            <person name="Wang H.M."/>
            <person name="Wang Y.J."/>
            <person name="Wang X.X."/>
            <person name="Zeng Q.Y."/>
        </authorList>
    </citation>
    <scope>NUCLEOTIDE SEQUENCE [LARGE SCALE GENOMIC DNA]</scope>
    <source>
        <strain evidence="2">cv. PAL-ZL1</strain>
    </source>
</reference>
<proteinExistence type="predicted"/>
<keyword evidence="2" id="KW-1185">Reference proteome</keyword>
<dbReference type="EMBL" id="RCHU02000010">
    <property type="protein sequence ID" value="KAL3577822.1"/>
    <property type="molecule type" value="Genomic_DNA"/>
</dbReference>
<dbReference type="Proteomes" id="UP000309997">
    <property type="component" value="Unassembled WGS sequence"/>
</dbReference>
<sequence length="163" mass="18622">MSTIRPWMIQSSLSAFQSGTPFSFTHTSCGDFVLPNESNLRFFEENKKHGACILNLRKPVGDSYKESDSTGSDMYMYTYIPEYIPTGQKEEDDHEDPSTKWYRRANVLGSSIVRIRARMPVRAMHVAGSSWQGHIDRDMPSKRGSDCVLVLSKYMQSRLSRLV</sequence>
<evidence type="ECO:0000313" key="2">
    <source>
        <dbReference type="Proteomes" id="UP000309997"/>
    </source>
</evidence>
<organism evidence="1 2">
    <name type="scientific">Populus alba</name>
    <name type="common">White poplar</name>
    <dbReference type="NCBI Taxonomy" id="43335"/>
    <lineage>
        <taxon>Eukaryota</taxon>
        <taxon>Viridiplantae</taxon>
        <taxon>Streptophyta</taxon>
        <taxon>Embryophyta</taxon>
        <taxon>Tracheophyta</taxon>
        <taxon>Spermatophyta</taxon>
        <taxon>Magnoliopsida</taxon>
        <taxon>eudicotyledons</taxon>
        <taxon>Gunneridae</taxon>
        <taxon>Pentapetalae</taxon>
        <taxon>rosids</taxon>
        <taxon>fabids</taxon>
        <taxon>Malpighiales</taxon>
        <taxon>Salicaceae</taxon>
        <taxon>Saliceae</taxon>
        <taxon>Populus</taxon>
    </lineage>
</organism>
<protein>
    <submittedName>
        <fullName evidence="1">Uncharacterized protein</fullName>
    </submittedName>
</protein>
<gene>
    <name evidence="1" type="ORF">D5086_019326</name>
</gene>
<accession>A0ACC4BIA5</accession>
<evidence type="ECO:0000313" key="1">
    <source>
        <dbReference type="EMBL" id="KAL3577822.1"/>
    </source>
</evidence>